<accession>A0A0B1TJ50</accession>
<name>A0A0B1TJ50_OESDE</name>
<dbReference type="AlphaFoldDB" id="A0A0B1TJ50"/>
<dbReference type="EMBL" id="KN549761">
    <property type="protein sequence ID" value="KHJ96106.1"/>
    <property type="molecule type" value="Genomic_DNA"/>
</dbReference>
<dbReference type="OrthoDB" id="5852040at2759"/>
<dbReference type="Proteomes" id="UP000053660">
    <property type="component" value="Unassembled WGS sequence"/>
</dbReference>
<keyword evidence="2" id="KW-1185">Reference proteome</keyword>
<reference evidence="1 2" key="1">
    <citation type="submission" date="2014-03" db="EMBL/GenBank/DDBJ databases">
        <title>Draft genome of the hookworm Oesophagostomum dentatum.</title>
        <authorList>
            <person name="Mitreva M."/>
        </authorList>
    </citation>
    <scope>NUCLEOTIDE SEQUENCE [LARGE SCALE GENOMIC DNA]</scope>
    <source>
        <strain evidence="1 2">OD-Hann</strain>
    </source>
</reference>
<evidence type="ECO:0000313" key="2">
    <source>
        <dbReference type="Proteomes" id="UP000053660"/>
    </source>
</evidence>
<organism evidence="1 2">
    <name type="scientific">Oesophagostomum dentatum</name>
    <name type="common">Nodular worm</name>
    <dbReference type="NCBI Taxonomy" id="61180"/>
    <lineage>
        <taxon>Eukaryota</taxon>
        <taxon>Metazoa</taxon>
        <taxon>Ecdysozoa</taxon>
        <taxon>Nematoda</taxon>
        <taxon>Chromadorea</taxon>
        <taxon>Rhabditida</taxon>
        <taxon>Rhabditina</taxon>
        <taxon>Rhabditomorpha</taxon>
        <taxon>Strongyloidea</taxon>
        <taxon>Strongylidae</taxon>
        <taxon>Oesophagostomum</taxon>
    </lineage>
</organism>
<protein>
    <submittedName>
        <fullName evidence="1">Uncharacterized protein</fullName>
    </submittedName>
</protein>
<gene>
    <name evidence="1" type="ORF">OESDEN_03932</name>
</gene>
<sequence>MNEEWIPISRMDDQSEIDKKEIIYSWTYSPSGRYAVDFDYKEVAQQQEDPETHHFLFRFFVLDVLRKEWCSYTINTGPFKRFYSFYWLSDTSAILLDFTKRDSSIRQNVLRFDHNRKTITCDLSRHVSQSFFCEQTNYNKCDSCRIFEFDVDCMCYSKDLTAQKLVHPRGELLLLCGLRSSEQGIVCRLVPYSPSEQFFLSVDTFKINVGDTVRNLAPNNPICAGGHPFLYGTTLTFLLYGRNSTKMFHFINYTLQIDLRTVLDGGGRISVGMLCFGTVNLKKDSTLRVRA</sequence>
<evidence type="ECO:0000313" key="1">
    <source>
        <dbReference type="EMBL" id="KHJ96106.1"/>
    </source>
</evidence>
<proteinExistence type="predicted"/>